<feature type="region of interest" description="Disordered" evidence="1">
    <location>
        <begin position="382"/>
        <end position="419"/>
    </location>
</feature>
<dbReference type="EMBL" id="JARQZJ010000124">
    <property type="protein sequence ID" value="KAK9890032.1"/>
    <property type="molecule type" value="Genomic_DNA"/>
</dbReference>
<evidence type="ECO:0000313" key="2">
    <source>
        <dbReference type="EMBL" id="KAK9890032.1"/>
    </source>
</evidence>
<reference evidence="2 3" key="1">
    <citation type="submission" date="2023-03" db="EMBL/GenBank/DDBJ databases">
        <title>Genome insight into feeding habits of ladybird beetles.</title>
        <authorList>
            <person name="Li H.-S."/>
            <person name="Huang Y.-H."/>
            <person name="Pang H."/>
        </authorList>
    </citation>
    <scope>NUCLEOTIDE SEQUENCE [LARGE SCALE GENOMIC DNA]</scope>
    <source>
        <strain evidence="2">SYSU_2023b</strain>
        <tissue evidence="2">Whole body</tissue>
    </source>
</reference>
<evidence type="ECO:0000256" key="1">
    <source>
        <dbReference type="SAM" id="MobiDB-lite"/>
    </source>
</evidence>
<accession>A0AAW1VBD7</accession>
<sequence length="419" mass="47682">MERKYSEIISKYGPLFENLRYLERLNLDNTSLVREKWTTELCEDDVEVMPIILENEEYSHQDENEYDASSEVGLKFNNDLHEHDIHYLSFENEQVYSSNNSNMKQCSKDDEPPTITYFTTFGDDHLQSSNIRGPEETFASLRSLSFDSFSFNSTKTYSDDDRNAFIVTDDETEILFTKNDELSTANQKKTMCFRDDAGTSKPHFEPSLCFLEKVEACTNLLPPSESLGKYVSLHRGEAGVLDIPNELSSKKTIHGLNSGRIARPLSMKYFLEKRGETKMKHINRKNSVMDLTNRANEHNMNLSSMYDELCAANIEQKQKSNVKTSNGLNFALDLCNNNSSNVTILSSEKLYVQPDIPKPGTSGIRIGETSTEMPITDCSRISKTNKYSTTDRKQDSVISNISDDSSSGEFLPLFDKEEN</sequence>
<feature type="compositionally biased region" description="Low complexity" evidence="1">
    <location>
        <begin position="396"/>
        <end position="407"/>
    </location>
</feature>
<proteinExistence type="predicted"/>
<dbReference type="AlphaFoldDB" id="A0AAW1VBD7"/>
<keyword evidence="3" id="KW-1185">Reference proteome</keyword>
<gene>
    <name evidence="2" type="ORF">WA026_008839</name>
</gene>
<name>A0AAW1VBD7_9CUCU</name>
<organism evidence="2 3">
    <name type="scientific">Henosepilachna vigintioctopunctata</name>
    <dbReference type="NCBI Taxonomy" id="420089"/>
    <lineage>
        <taxon>Eukaryota</taxon>
        <taxon>Metazoa</taxon>
        <taxon>Ecdysozoa</taxon>
        <taxon>Arthropoda</taxon>
        <taxon>Hexapoda</taxon>
        <taxon>Insecta</taxon>
        <taxon>Pterygota</taxon>
        <taxon>Neoptera</taxon>
        <taxon>Endopterygota</taxon>
        <taxon>Coleoptera</taxon>
        <taxon>Polyphaga</taxon>
        <taxon>Cucujiformia</taxon>
        <taxon>Coccinelloidea</taxon>
        <taxon>Coccinellidae</taxon>
        <taxon>Epilachninae</taxon>
        <taxon>Epilachnini</taxon>
        <taxon>Henosepilachna</taxon>
    </lineage>
</organism>
<evidence type="ECO:0000313" key="3">
    <source>
        <dbReference type="Proteomes" id="UP001431783"/>
    </source>
</evidence>
<dbReference type="Proteomes" id="UP001431783">
    <property type="component" value="Unassembled WGS sequence"/>
</dbReference>
<protein>
    <submittedName>
        <fullName evidence="2">Uncharacterized protein</fullName>
    </submittedName>
</protein>
<comment type="caution">
    <text evidence="2">The sequence shown here is derived from an EMBL/GenBank/DDBJ whole genome shotgun (WGS) entry which is preliminary data.</text>
</comment>